<gene>
    <name evidence="1" type="ORF">QFC21_001699</name>
</gene>
<organism evidence="1 2">
    <name type="scientific">Naganishia friedmannii</name>
    <dbReference type="NCBI Taxonomy" id="89922"/>
    <lineage>
        <taxon>Eukaryota</taxon>
        <taxon>Fungi</taxon>
        <taxon>Dikarya</taxon>
        <taxon>Basidiomycota</taxon>
        <taxon>Agaricomycotina</taxon>
        <taxon>Tremellomycetes</taxon>
        <taxon>Filobasidiales</taxon>
        <taxon>Filobasidiaceae</taxon>
        <taxon>Naganishia</taxon>
    </lineage>
</organism>
<dbReference type="Proteomes" id="UP001227268">
    <property type="component" value="Unassembled WGS sequence"/>
</dbReference>
<comment type="caution">
    <text evidence="1">The sequence shown here is derived from an EMBL/GenBank/DDBJ whole genome shotgun (WGS) entry which is preliminary data.</text>
</comment>
<protein>
    <submittedName>
        <fullName evidence="1">Uncharacterized protein</fullName>
    </submittedName>
</protein>
<keyword evidence="2" id="KW-1185">Reference proteome</keyword>
<accession>A0ACC2W2N8</accession>
<proteinExistence type="predicted"/>
<name>A0ACC2W2N8_9TREE</name>
<reference evidence="1" key="1">
    <citation type="submission" date="2023-04" db="EMBL/GenBank/DDBJ databases">
        <title>Draft Genome sequencing of Naganishia species isolated from polar environments using Oxford Nanopore Technology.</title>
        <authorList>
            <person name="Leo P."/>
            <person name="Venkateswaran K."/>
        </authorList>
    </citation>
    <scope>NUCLEOTIDE SEQUENCE</scope>
    <source>
        <strain evidence="1">MNA-CCFEE 5423</strain>
    </source>
</reference>
<dbReference type="EMBL" id="JASBWT010000004">
    <property type="protein sequence ID" value="KAJ9105331.1"/>
    <property type="molecule type" value="Genomic_DNA"/>
</dbReference>
<evidence type="ECO:0000313" key="1">
    <source>
        <dbReference type="EMBL" id="KAJ9105331.1"/>
    </source>
</evidence>
<evidence type="ECO:0000313" key="2">
    <source>
        <dbReference type="Proteomes" id="UP001227268"/>
    </source>
</evidence>
<sequence length="539" mass="53710">MSSDTQSATSPAQSATSGVSLSTTQDSTGVATAPGTTVVSSSAQNSQATSSAPLSSATSASTTASPTAPTSSSSVSTSQATSSQATSTSQSFSSTRVVTVPPSTSTDPSSTSVIFTPSSSSTLASSTAESILVPVTTASSTSIALSTGAGGTIYSTTIFYTYVSSTKTRASSTSKVTSVAGSSGNKSGGGNHTGAIVGGVVGGVGGLALLALAGFFLFKKKKKARAAALDEKMYDPGYGRNNSNYLLGDLVNGTGVSPIEQSHISPFPRGPDPGYAGAATAAGLGAGAAGAYAAHDRGYGSSAGGDGYDNMTTTGGASSYDDHASYTHGMQPMNPYATYPSNAAYPSPALNRTDYAADLPNVRNPRWSGGWGVAAMSGVGNEGQQRPYSPHEYAATQPYGMGSPAHAQSPSDLYHPASASSASAGAAANRQEAEAGRAAYAPYTNAGPSVAPSSALGGRTSIGNSAEEYGQNLGGASGHARGTSDATDAMGRRESGMDADPLDVYPGPSVIVHTDGGEVPRTEELPPTYTSIRPEDRAQ</sequence>